<dbReference type="GO" id="GO:0003677">
    <property type="term" value="F:DNA binding"/>
    <property type="evidence" value="ECO:0007669"/>
    <property type="project" value="UniProtKB-KW"/>
</dbReference>
<gene>
    <name evidence="5" type="ORF">ACFQ38_01585</name>
</gene>
<evidence type="ECO:0000313" key="5">
    <source>
        <dbReference type="EMBL" id="MFD1203824.1"/>
    </source>
</evidence>
<dbReference type="PANTHER" id="PTHR10302:SF27">
    <property type="entry name" value="SINGLE-STRANDED DNA-BINDING PROTEIN"/>
    <property type="match status" value="1"/>
</dbReference>
<proteinExistence type="inferred from homology"/>
<accession>A0ABW3TVU0</accession>
<comment type="caution">
    <text evidence="5">The sequence shown here is derived from an EMBL/GenBank/DDBJ whole genome shotgun (WGS) entry which is preliminary data.</text>
</comment>
<dbReference type="SUPFAM" id="SSF50249">
    <property type="entry name" value="Nucleic acid-binding proteins"/>
    <property type="match status" value="1"/>
</dbReference>
<dbReference type="InterPro" id="IPR011344">
    <property type="entry name" value="ssDNA-bd"/>
</dbReference>
<feature type="region of interest" description="Disordered" evidence="4">
    <location>
        <begin position="121"/>
        <end position="154"/>
    </location>
</feature>
<comment type="caution">
    <text evidence="2">Lacks conserved residue(s) required for the propagation of feature annotation.</text>
</comment>
<feature type="compositionally biased region" description="Polar residues" evidence="4">
    <location>
        <begin position="134"/>
        <end position="144"/>
    </location>
</feature>
<name>A0ABW3TVU0_9BACL</name>
<dbReference type="NCBIfam" id="TIGR00621">
    <property type="entry name" value="ssb"/>
    <property type="match status" value="1"/>
</dbReference>
<feature type="compositionally biased region" description="Basic and acidic residues" evidence="4">
    <location>
        <begin position="123"/>
        <end position="133"/>
    </location>
</feature>
<sequence>MNQVALVGRITKDPILRRLSEGRLQTSFVLAVDRKFKNQQGEVDADFILCTTWGKVAENTAKHCGKGSLIGVGGRIQSRTYEREDKSRVFVTEVIGEEIRFLSTKRRTNDNLYGEVPIVQQKEGSEKGGRNVDHQNIQSNFHTPSNEEEGLPIF</sequence>
<keyword evidence="1 2" id="KW-0238">DNA-binding</keyword>
<reference evidence="6" key="1">
    <citation type="journal article" date="2019" name="Int. J. Syst. Evol. Microbiol.">
        <title>The Global Catalogue of Microorganisms (GCM) 10K type strain sequencing project: providing services to taxonomists for standard genome sequencing and annotation.</title>
        <authorList>
            <consortium name="The Broad Institute Genomics Platform"/>
            <consortium name="The Broad Institute Genome Sequencing Center for Infectious Disease"/>
            <person name="Wu L."/>
            <person name="Ma J."/>
        </authorList>
    </citation>
    <scope>NUCLEOTIDE SEQUENCE [LARGE SCALE GENOMIC DNA]</scope>
    <source>
        <strain evidence="6">CCUG 53915</strain>
    </source>
</reference>
<dbReference type="InterPro" id="IPR000424">
    <property type="entry name" value="Primosome_PriB/ssb"/>
</dbReference>
<keyword evidence="6" id="KW-1185">Reference proteome</keyword>
<evidence type="ECO:0000313" key="6">
    <source>
        <dbReference type="Proteomes" id="UP001597231"/>
    </source>
</evidence>
<evidence type="ECO:0000256" key="2">
    <source>
        <dbReference type="HAMAP-Rule" id="MF_00984"/>
    </source>
</evidence>
<dbReference type="HAMAP" id="MF_00984">
    <property type="entry name" value="SSB"/>
    <property type="match status" value="1"/>
</dbReference>
<dbReference type="PANTHER" id="PTHR10302">
    <property type="entry name" value="SINGLE-STRANDED DNA-BINDING PROTEIN"/>
    <property type="match status" value="1"/>
</dbReference>
<dbReference type="Proteomes" id="UP001597231">
    <property type="component" value="Unassembled WGS sequence"/>
</dbReference>
<dbReference type="InterPro" id="IPR012340">
    <property type="entry name" value="NA-bd_OB-fold"/>
</dbReference>
<dbReference type="RefSeq" id="WP_381479616.1">
    <property type="nucleotide sequence ID" value="NZ_JBHTLT010000010.1"/>
</dbReference>
<organism evidence="5 6">
    <name type="scientific">Sporosarcina contaminans</name>
    <dbReference type="NCBI Taxonomy" id="633403"/>
    <lineage>
        <taxon>Bacteria</taxon>
        <taxon>Bacillati</taxon>
        <taxon>Bacillota</taxon>
        <taxon>Bacilli</taxon>
        <taxon>Bacillales</taxon>
        <taxon>Caryophanaceae</taxon>
        <taxon>Sporosarcina</taxon>
    </lineage>
</organism>
<protein>
    <recommendedName>
        <fullName evidence="2 3">Single-stranded DNA-binding protein</fullName>
        <shortName evidence="2">SSB</shortName>
    </recommendedName>
</protein>
<evidence type="ECO:0000256" key="4">
    <source>
        <dbReference type="SAM" id="MobiDB-lite"/>
    </source>
</evidence>
<dbReference type="Pfam" id="PF00436">
    <property type="entry name" value="SSB"/>
    <property type="match status" value="1"/>
</dbReference>
<comment type="subunit">
    <text evidence="2">Homotetramer.</text>
</comment>
<dbReference type="Gene3D" id="2.40.50.140">
    <property type="entry name" value="Nucleic acid-binding proteins"/>
    <property type="match status" value="1"/>
</dbReference>
<dbReference type="CDD" id="cd04496">
    <property type="entry name" value="SSB_OBF"/>
    <property type="match status" value="1"/>
</dbReference>
<evidence type="ECO:0000256" key="3">
    <source>
        <dbReference type="RuleBase" id="RU000524"/>
    </source>
</evidence>
<evidence type="ECO:0000256" key="1">
    <source>
        <dbReference type="ARBA" id="ARBA00023125"/>
    </source>
</evidence>
<dbReference type="EMBL" id="JBHTLT010000010">
    <property type="protein sequence ID" value="MFD1203824.1"/>
    <property type="molecule type" value="Genomic_DNA"/>
</dbReference>
<dbReference type="PROSITE" id="PS50935">
    <property type="entry name" value="SSB"/>
    <property type="match status" value="1"/>
</dbReference>